<evidence type="ECO:0000256" key="1">
    <source>
        <dbReference type="SAM" id="MobiDB-lite"/>
    </source>
</evidence>
<gene>
    <name evidence="2" type="ORF">AAE3_LOCUS9476</name>
</gene>
<evidence type="ECO:0000313" key="3">
    <source>
        <dbReference type="Proteomes" id="UP000467700"/>
    </source>
</evidence>
<dbReference type="AlphaFoldDB" id="A0A8S0VYS2"/>
<accession>A0A8S0VYS2</accession>
<dbReference type="Proteomes" id="UP000467700">
    <property type="component" value="Unassembled WGS sequence"/>
</dbReference>
<protein>
    <submittedName>
        <fullName evidence="2">Uncharacterized protein</fullName>
    </submittedName>
</protein>
<dbReference type="OrthoDB" id="64915at2759"/>
<reference evidence="2 3" key="1">
    <citation type="submission" date="2020-01" db="EMBL/GenBank/DDBJ databases">
        <authorList>
            <person name="Gupta K D."/>
        </authorList>
    </citation>
    <scope>NUCLEOTIDE SEQUENCE [LARGE SCALE GENOMIC DNA]</scope>
</reference>
<name>A0A8S0VYS2_CYCAE</name>
<keyword evidence="3" id="KW-1185">Reference proteome</keyword>
<organism evidence="2 3">
    <name type="scientific">Cyclocybe aegerita</name>
    <name type="common">Black poplar mushroom</name>
    <name type="synonym">Agrocybe aegerita</name>
    <dbReference type="NCBI Taxonomy" id="1973307"/>
    <lineage>
        <taxon>Eukaryota</taxon>
        <taxon>Fungi</taxon>
        <taxon>Dikarya</taxon>
        <taxon>Basidiomycota</taxon>
        <taxon>Agaricomycotina</taxon>
        <taxon>Agaricomycetes</taxon>
        <taxon>Agaricomycetidae</taxon>
        <taxon>Agaricales</taxon>
        <taxon>Agaricineae</taxon>
        <taxon>Bolbitiaceae</taxon>
        <taxon>Cyclocybe</taxon>
    </lineage>
</organism>
<dbReference type="EMBL" id="CACVBS010000058">
    <property type="protein sequence ID" value="CAA7267254.1"/>
    <property type="molecule type" value="Genomic_DNA"/>
</dbReference>
<sequence length="240" mass="25136">MAPIKIGFVGLSNSGRVRSLGGRLAEALSVTYDDIVAVSNSSDASAPNSADKYGKILGHTVATYSGGTTKIASDCSISGRAARTLIKDIIASGKIGAVLSASVVCLEVLVEGKMGTVPREVGAWGPVISESSSYNADGKNGANHAQHHHRTLPRHGDPGSGRFHSLNLTVAAIEPDHISISGVLASKAFFNAVWRPGEEGTIRVRVESGHLMGAAMHVVDAELYVNREKVEYREPEPGAL</sequence>
<evidence type="ECO:0000313" key="2">
    <source>
        <dbReference type="EMBL" id="CAA7267254.1"/>
    </source>
</evidence>
<comment type="caution">
    <text evidence="2">The sequence shown here is derived from an EMBL/GenBank/DDBJ whole genome shotgun (WGS) entry which is preliminary data.</text>
</comment>
<feature type="region of interest" description="Disordered" evidence="1">
    <location>
        <begin position="134"/>
        <end position="159"/>
    </location>
</feature>
<proteinExistence type="predicted"/>